<accession>A0ABX8V942</accession>
<sequence>MKESAYNNNLVEQISKFLQDYMIKNNVEKLSADQCADLLAERKILDNKVGPKPGYNFRQVLRDGRDGKINMVKGVFQERPKTKWHINRV</sequence>
<dbReference type="EMBL" id="CP080429">
    <property type="protein sequence ID" value="QYJ69363.1"/>
    <property type="molecule type" value="Genomic_DNA"/>
</dbReference>
<gene>
    <name evidence="1" type="ORF">K1I41_05600</name>
</gene>
<evidence type="ECO:0000313" key="2">
    <source>
        <dbReference type="Proteomes" id="UP000825381"/>
    </source>
</evidence>
<proteinExistence type="predicted"/>
<keyword evidence="2" id="KW-1185">Reference proteome</keyword>
<dbReference type="Proteomes" id="UP000825381">
    <property type="component" value="Chromosome"/>
</dbReference>
<name>A0ABX8V942_9FLAO</name>
<dbReference type="RefSeq" id="WP_220641698.1">
    <property type="nucleotide sequence ID" value="NZ_CP080429.1"/>
</dbReference>
<evidence type="ECO:0000313" key="1">
    <source>
        <dbReference type="EMBL" id="QYJ69363.1"/>
    </source>
</evidence>
<protein>
    <submittedName>
        <fullName evidence="1">Uncharacterized protein</fullName>
    </submittedName>
</protein>
<organism evidence="1 2">
    <name type="scientific">Flavobacterium litorale</name>
    <dbReference type="NCBI Taxonomy" id="2856519"/>
    <lineage>
        <taxon>Bacteria</taxon>
        <taxon>Pseudomonadati</taxon>
        <taxon>Bacteroidota</taxon>
        <taxon>Flavobacteriia</taxon>
        <taxon>Flavobacteriales</taxon>
        <taxon>Flavobacteriaceae</taxon>
        <taxon>Flavobacterium</taxon>
    </lineage>
</organism>
<reference evidence="1 2" key="1">
    <citation type="submission" date="2021-07" db="EMBL/GenBank/DDBJ databases">
        <title>Flavobacterium WSW3-B6 sp.nov, isolated from seaweed.</title>
        <authorList>
            <person name="Muhammad N."/>
            <person name="Ho H."/>
            <person name="Lee Y.-J."/>
            <person name="Nguyen T."/>
            <person name="Ho J."/>
            <person name="Kim S.-G."/>
        </authorList>
    </citation>
    <scope>NUCLEOTIDE SEQUENCE [LARGE SCALE GENOMIC DNA]</scope>
    <source>
        <strain evidence="1 2">WSW3-B6</strain>
    </source>
</reference>